<accession>A0A2P2NB10</accession>
<evidence type="ECO:0000313" key="1">
    <source>
        <dbReference type="EMBL" id="MBX39655.1"/>
    </source>
</evidence>
<proteinExistence type="predicted"/>
<protein>
    <submittedName>
        <fullName evidence="1">Uncharacterized protein</fullName>
    </submittedName>
</protein>
<name>A0A2P2NB10_RHIMU</name>
<dbReference type="EMBL" id="GGEC01059171">
    <property type="protein sequence ID" value="MBX39655.1"/>
    <property type="molecule type" value="Transcribed_RNA"/>
</dbReference>
<reference evidence="1" key="1">
    <citation type="submission" date="2018-02" db="EMBL/GenBank/DDBJ databases">
        <title>Rhizophora mucronata_Transcriptome.</title>
        <authorList>
            <person name="Meera S.P."/>
            <person name="Sreeshan A."/>
            <person name="Augustine A."/>
        </authorList>
    </citation>
    <scope>NUCLEOTIDE SEQUENCE</scope>
    <source>
        <tissue evidence="1">Leaf</tissue>
    </source>
</reference>
<dbReference type="AlphaFoldDB" id="A0A2P2NB10"/>
<sequence length="41" mass="5009">MFHSFHFFSLFIHRICYSYKSLYYVQILECLAQSKCILLSK</sequence>
<organism evidence="1">
    <name type="scientific">Rhizophora mucronata</name>
    <name type="common">Asiatic mangrove</name>
    <dbReference type="NCBI Taxonomy" id="61149"/>
    <lineage>
        <taxon>Eukaryota</taxon>
        <taxon>Viridiplantae</taxon>
        <taxon>Streptophyta</taxon>
        <taxon>Embryophyta</taxon>
        <taxon>Tracheophyta</taxon>
        <taxon>Spermatophyta</taxon>
        <taxon>Magnoliopsida</taxon>
        <taxon>eudicotyledons</taxon>
        <taxon>Gunneridae</taxon>
        <taxon>Pentapetalae</taxon>
        <taxon>rosids</taxon>
        <taxon>fabids</taxon>
        <taxon>Malpighiales</taxon>
        <taxon>Rhizophoraceae</taxon>
        <taxon>Rhizophora</taxon>
    </lineage>
</organism>